<dbReference type="Pfam" id="PF06742">
    <property type="entry name" value="DUF1214"/>
    <property type="match status" value="2"/>
</dbReference>
<evidence type="ECO:0000313" key="4">
    <source>
        <dbReference type="EMBL" id="CAI6235741.1"/>
    </source>
</evidence>
<proteinExistence type="predicted"/>
<dbReference type="InterPro" id="IPR010679">
    <property type="entry name" value="DUF1254"/>
</dbReference>
<feature type="signal peptide" evidence="1">
    <location>
        <begin position="1"/>
        <end position="25"/>
    </location>
</feature>
<dbReference type="Pfam" id="PF06863">
    <property type="entry name" value="DUF1254"/>
    <property type="match status" value="1"/>
</dbReference>
<accession>A0A9W4U470</accession>
<dbReference type="InterPro" id="IPR037050">
    <property type="entry name" value="DUF1254_sf"/>
</dbReference>
<dbReference type="Proteomes" id="UP001152607">
    <property type="component" value="Unassembled WGS sequence"/>
</dbReference>
<dbReference type="PANTHER" id="PTHR36509">
    <property type="entry name" value="BLL3101 PROTEIN"/>
    <property type="match status" value="1"/>
</dbReference>
<dbReference type="Gene3D" id="2.60.120.600">
    <property type="entry name" value="Domain of unknown function DUF1214, C-terminal domain"/>
    <property type="match status" value="1"/>
</dbReference>
<comment type="caution">
    <text evidence="4">The sequence shown here is derived from an EMBL/GenBank/DDBJ whole genome shotgun (WGS) entry which is preliminary data.</text>
</comment>
<keyword evidence="1" id="KW-0732">Signal</keyword>
<evidence type="ECO:0000256" key="1">
    <source>
        <dbReference type="SAM" id="SignalP"/>
    </source>
</evidence>
<evidence type="ECO:0000313" key="5">
    <source>
        <dbReference type="Proteomes" id="UP001152607"/>
    </source>
</evidence>
<name>A0A9W4U470_9PLEO</name>
<keyword evidence="5" id="KW-1185">Reference proteome</keyword>
<sequence length="562" mass="59872">MKSPPTKHLLSSLLLLTSPPYLALAQPTVQPATTPPFCTTTTPADQCAQSALSFAFTYGLPLLSFGAIVKPPSPSMPPPPLNTLIHQRSLRSASDREVVRPNADTLYSNVFFDLGGIEGIEVDVPEVGGGEDGGRYVGVGVYDFYGNNIANIGTASTLKHGKFLFRYTKTHSSSSSSPPPSGEAVSEKGDYAGVITLPTPYGQTLIRISTSNTTQDLDTVHALQDRFVVREIPLCDTTTDYGSAIVTANSTENGGGDAIPPLDLTVFQNPYYLPTGNTTIPEAVLRLTAKFAAYNEPLVPEDRKWVPHALELAGCKFETGTWTLPQGTNLTGAVAAANASVAALLQEPGSIEELGNGWTVFRQGLVGTYGGEYVGRYIGTGWGYLSLTGDQALYPSYGSSSALAPGSSGDDEKGEEEEEGKSIILHFSRRPPVKAGAGFWSVTMYGADLFFVDNEMGRYAVGDRSELRFADGTLVYPPAFGDNGTATGGGAGEVVGEDGPFDVLIQSKDVVPPTNWTSNWLPGPSSGEGMDWNLRWYAPEDELFPGGGYEYPSIEVVDVIRE</sequence>
<organism evidence="4 5">
    <name type="scientific">Periconia digitata</name>
    <dbReference type="NCBI Taxonomy" id="1303443"/>
    <lineage>
        <taxon>Eukaryota</taxon>
        <taxon>Fungi</taxon>
        <taxon>Dikarya</taxon>
        <taxon>Ascomycota</taxon>
        <taxon>Pezizomycotina</taxon>
        <taxon>Dothideomycetes</taxon>
        <taxon>Pleosporomycetidae</taxon>
        <taxon>Pleosporales</taxon>
        <taxon>Massarineae</taxon>
        <taxon>Periconiaceae</taxon>
        <taxon>Periconia</taxon>
    </lineage>
</organism>
<dbReference type="SUPFAM" id="SSF160935">
    <property type="entry name" value="VPA0735-like"/>
    <property type="match status" value="1"/>
</dbReference>
<dbReference type="EMBL" id="CAOQHR010000001">
    <property type="protein sequence ID" value="CAI6235741.1"/>
    <property type="molecule type" value="Genomic_DNA"/>
</dbReference>
<dbReference type="AlphaFoldDB" id="A0A9W4U470"/>
<dbReference type="InterPro" id="IPR010621">
    <property type="entry name" value="DUF1214"/>
</dbReference>
<dbReference type="PANTHER" id="PTHR36509:SF2">
    <property type="entry name" value="BLL3101 PROTEIN"/>
    <property type="match status" value="1"/>
</dbReference>
<evidence type="ECO:0000259" key="2">
    <source>
        <dbReference type="Pfam" id="PF06742"/>
    </source>
</evidence>
<feature type="domain" description="DUF1214" evidence="2">
    <location>
        <begin position="410"/>
        <end position="474"/>
    </location>
</feature>
<feature type="chain" id="PRO_5040895230" evidence="1">
    <location>
        <begin position="26"/>
        <end position="562"/>
    </location>
</feature>
<gene>
    <name evidence="4" type="ORF">PDIGIT_LOCUS392</name>
</gene>
<dbReference type="InterPro" id="IPR037049">
    <property type="entry name" value="DUF1214_C_sf"/>
</dbReference>
<protein>
    <submittedName>
        <fullName evidence="4">Uncharacterized protein</fullName>
    </submittedName>
</protein>
<feature type="domain" description="DUF1214" evidence="2">
    <location>
        <begin position="495"/>
        <end position="540"/>
    </location>
</feature>
<dbReference type="Gene3D" id="2.60.40.1610">
    <property type="entry name" value="Domain of unknown function DUF1254"/>
    <property type="match status" value="1"/>
</dbReference>
<evidence type="ECO:0000259" key="3">
    <source>
        <dbReference type="Pfam" id="PF06863"/>
    </source>
</evidence>
<reference evidence="4" key="1">
    <citation type="submission" date="2023-01" db="EMBL/GenBank/DDBJ databases">
        <authorList>
            <person name="Van Ghelder C."/>
            <person name="Rancurel C."/>
        </authorList>
    </citation>
    <scope>NUCLEOTIDE SEQUENCE</scope>
    <source>
        <strain evidence="4">CNCM I-4278</strain>
    </source>
</reference>
<feature type="domain" description="DUF1254" evidence="3">
    <location>
        <begin position="82"/>
        <end position="229"/>
    </location>
</feature>
<dbReference type="OrthoDB" id="2018906at2759"/>